<accession>A0ABW9WGZ1</accession>
<keyword evidence="2" id="KW-1185">Reference proteome</keyword>
<comment type="caution">
    <text evidence="1">The sequence shown here is derived from an EMBL/GenBank/DDBJ whole genome shotgun (WGS) entry which is preliminary data.</text>
</comment>
<organism evidence="1 2">
    <name type="scientific">Duganella margarita</name>
    <dbReference type="NCBI Taxonomy" id="2692170"/>
    <lineage>
        <taxon>Bacteria</taxon>
        <taxon>Pseudomonadati</taxon>
        <taxon>Pseudomonadota</taxon>
        <taxon>Betaproteobacteria</taxon>
        <taxon>Burkholderiales</taxon>
        <taxon>Oxalobacteraceae</taxon>
        <taxon>Telluria group</taxon>
        <taxon>Duganella</taxon>
    </lineage>
</organism>
<name>A0ABW9WGZ1_9BURK</name>
<evidence type="ECO:0000313" key="2">
    <source>
        <dbReference type="Proteomes" id="UP000466332"/>
    </source>
</evidence>
<evidence type="ECO:0008006" key="3">
    <source>
        <dbReference type="Google" id="ProtNLM"/>
    </source>
</evidence>
<evidence type="ECO:0000313" key="1">
    <source>
        <dbReference type="EMBL" id="MYN40407.1"/>
    </source>
</evidence>
<dbReference type="EMBL" id="WWCS01000007">
    <property type="protein sequence ID" value="MYN40407.1"/>
    <property type="molecule type" value="Genomic_DNA"/>
</dbReference>
<reference evidence="1 2" key="1">
    <citation type="submission" date="2019-12" db="EMBL/GenBank/DDBJ databases">
        <title>Novel species isolated from a subtropical stream in China.</title>
        <authorList>
            <person name="Lu H."/>
        </authorList>
    </citation>
    <scope>NUCLEOTIDE SEQUENCE [LARGE SCALE GENOMIC DNA]</scope>
    <source>
        <strain evidence="1 2">FT109W</strain>
    </source>
</reference>
<dbReference type="RefSeq" id="WP_161045463.1">
    <property type="nucleotide sequence ID" value="NZ_WWCS01000007.1"/>
</dbReference>
<dbReference type="Proteomes" id="UP000466332">
    <property type="component" value="Unassembled WGS sequence"/>
</dbReference>
<protein>
    <recommendedName>
        <fullName evidence="3">DUF3037 domain-containing protein</fullName>
    </recommendedName>
</protein>
<sequence>MSRLLPEKVKIGLFPGCCWLQRRGVAELVIVRPEGQGAEALTAAFIALLAKLPEAGRARIHLHVLVSDSLAAITLLPWQESLVADDELRAYAQACFEQAGNTIDASWAMQYHFRQFRAPGMAYALSHVWLSQLVALSETAGMHLKTVLPLSASAYQRQGGARTEKQSVLLLVEQERLTALICVNGMLINRDVQPVMGKLDAAGVRLLMRVTANQRNVQAVYYCDPSYSEAVSPQAFVAACLPQSSITPVIALDWI</sequence>
<gene>
    <name evidence="1" type="ORF">GTP55_13590</name>
</gene>
<proteinExistence type="predicted"/>